<comment type="caution">
    <text evidence="3">The sequence shown here is derived from an EMBL/GenBank/DDBJ whole genome shotgun (WGS) entry which is preliminary data.</text>
</comment>
<proteinExistence type="predicted"/>
<feature type="domain" description="DUF7587" evidence="2">
    <location>
        <begin position="94"/>
        <end position="205"/>
    </location>
</feature>
<evidence type="ECO:0000259" key="2">
    <source>
        <dbReference type="Pfam" id="PF24494"/>
    </source>
</evidence>
<accession>A0AAD9Z656</accession>
<feature type="compositionally biased region" description="Acidic residues" evidence="1">
    <location>
        <begin position="54"/>
        <end position="71"/>
    </location>
</feature>
<evidence type="ECO:0000256" key="1">
    <source>
        <dbReference type="SAM" id="MobiDB-lite"/>
    </source>
</evidence>
<organism evidence="3 4">
    <name type="scientific">Lepraria neglecta</name>
    <dbReference type="NCBI Taxonomy" id="209136"/>
    <lineage>
        <taxon>Eukaryota</taxon>
        <taxon>Fungi</taxon>
        <taxon>Dikarya</taxon>
        <taxon>Ascomycota</taxon>
        <taxon>Pezizomycotina</taxon>
        <taxon>Lecanoromycetes</taxon>
        <taxon>OSLEUM clade</taxon>
        <taxon>Lecanoromycetidae</taxon>
        <taxon>Lecanorales</taxon>
        <taxon>Lecanorineae</taxon>
        <taxon>Stereocaulaceae</taxon>
        <taxon>Lepraria</taxon>
    </lineage>
</organism>
<name>A0AAD9Z656_9LECA</name>
<dbReference type="Proteomes" id="UP001276659">
    <property type="component" value="Unassembled WGS sequence"/>
</dbReference>
<sequence>MWETVYFDNGAYVPSTLEDEIERIQADAASIGKLFDTFEGLHVSAITGPLSTNDTDDVHEEEEDNDLDSDVDDEGYWSSVISQQRLNPVNPFERPVYYRVMHAGSRFENANSDFLARLLPPQDFERIQETRMRQWVELHARPTNQTVPTPFLSVTTELFRALNLAEHFRLWGYNDIRVDLIDGWSLLRNTSTAVNPLRRKLGLNKLERLLVRGIYGLKYLDHRF</sequence>
<evidence type="ECO:0000313" key="3">
    <source>
        <dbReference type="EMBL" id="KAK3170882.1"/>
    </source>
</evidence>
<gene>
    <name evidence="3" type="ORF">OEA41_002966</name>
</gene>
<protein>
    <recommendedName>
        <fullName evidence="2">DUF7587 domain-containing protein</fullName>
    </recommendedName>
</protein>
<dbReference type="InterPro" id="IPR056009">
    <property type="entry name" value="DUF7587"/>
</dbReference>
<feature type="region of interest" description="Disordered" evidence="1">
    <location>
        <begin position="49"/>
        <end position="71"/>
    </location>
</feature>
<evidence type="ECO:0000313" key="4">
    <source>
        <dbReference type="Proteomes" id="UP001276659"/>
    </source>
</evidence>
<dbReference type="AlphaFoldDB" id="A0AAD9Z656"/>
<dbReference type="EMBL" id="JASNWA010000008">
    <property type="protein sequence ID" value="KAK3170882.1"/>
    <property type="molecule type" value="Genomic_DNA"/>
</dbReference>
<keyword evidence="4" id="KW-1185">Reference proteome</keyword>
<dbReference type="Pfam" id="PF24494">
    <property type="entry name" value="DUF7587"/>
    <property type="match status" value="1"/>
</dbReference>
<reference evidence="3" key="1">
    <citation type="submission" date="2022-11" db="EMBL/GenBank/DDBJ databases">
        <title>Chromosomal genome sequence assembly and mating type (MAT) locus characterization of the leprose asexual lichenized fungus Lepraria neglecta (Nyl.) Erichsen.</title>
        <authorList>
            <person name="Allen J.L."/>
            <person name="Pfeffer B."/>
        </authorList>
    </citation>
    <scope>NUCLEOTIDE SEQUENCE</scope>
    <source>
        <strain evidence="3">Allen 5258</strain>
    </source>
</reference>